<feature type="repeat" description="WD" evidence="19">
    <location>
        <begin position="96"/>
        <end position="137"/>
    </location>
</feature>
<dbReference type="FunFam" id="2.130.10.10:FF:000447">
    <property type="entry name" value="Denticleless protein homolog B"/>
    <property type="match status" value="1"/>
</dbReference>
<keyword evidence="14" id="KW-0539">Nucleus</keyword>
<evidence type="ECO:0000256" key="11">
    <source>
        <dbReference type="ARBA" id="ARBA00022786"/>
    </source>
</evidence>
<keyword evidence="11" id="KW-0833">Ubl conjugation pathway</keyword>
<evidence type="ECO:0000256" key="3">
    <source>
        <dbReference type="ARBA" id="ARBA00004620"/>
    </source>
</evidence>
<dbReference type="OMA" id="PHSQFEK"/>
<comment type="pathway">
    <text evidence="4">Protein modification; protein ubiquitination.</text>
</comment>
<evidence type="ECO:0000256" key="14">
    <source>
        <dbReference type="ARBA" id="ARBA00023242"/>
    </source>
</evidence>
<evidence type="ECO:0000256" key="2">
    <source>
        <dbReference type="ARBA" id="ARBA00004300"/>
    </source>
</evidence>
<dbReference type="HOGENOM" id="CLU_023407_0_0_1"/>
<comment type="subcellular location">
    <subcellularLocation>
        <location evidence="1">Chromosome</location>
    </subcellularLocation>
    <subcellularLocation>
        <location evidence="2">Cytoplasm</location>
        <location evidence="2">Cytoskeleton</location>
        <location evidence="2">Microtubule organizing center</location>
        <location evidence="2">Centrosome</location>
    </subcellularLocation>
    <subcellularLocation>
        <location evidence="3">Nucleus membrane</location>
        <topology evidence="3">Peripheral membrane protein</topology>
        <orientation evidence="3">Nucleoplasmic side</orientation>
    </subcellularLocation>
</comment>
<dbReference type="Gene3D" id="2.130.10.10">
    <property type="entry name" value="YVTN repeat-like/Quinoprotein amine dehydrogenase"/>
    <property type="match status" value="2"/>
</dbReference>
<dbReference type="GO" id="GO:0031965">
    <property type="term" value="C:nuclear membrane"/>
    <property type="evidence" value="ECO:0007669"/>
    <property type="project" value="UniProtKB-SubCell"/>
</dbReference>
<evidence type="ECO:0000256" key="18">
    <source>
        <dbReference type="ARBA" id="ARBA00078813"/>
    </source>
</evidence>
<sequence length="732" mass="79400">MLFSLVLRQPQLGVPRNGWSSQYPLQSLLTAYQCSYGDEHTSYGETGVPVPPFGCTFSSGLAPNMEHILAVANEEGFVRLYNTKSQTGRKTCFKEWMAHWNAVFDLAWVPGEFKLVTAAGDQTAKFWDVKAGELIGTCKGHQCSLKSVAFSKFEKAVFCTGGRDGNIMVWDTRCNKKDGFYRQVNQISGAHNTLDKHTPSKPRKKQNSKGLAPSVDFQQSVTVVLFQDENTLVSAGAVDGVIKVWDLRKNYTAYRQEPIASKSFHYPGSSTRKLGYSSLVLDSTGSTLFANCTDDNIYMFNMTGLKTSPVAIFSGHQNSTFYVKSSLSPDDQFLVSGSSDEAAYIWKVSTPWHPPTVLLGHSQEVTSVCWCPSDFTKIATCSDDNTLKIWRLNRGLEEKPGGDKSSIVGWASQKKKQERSGLLTVTSSQGTPAKAPRVKSSSPISSPSSAACAPSCTGDLPLPSNTATFSAETPPAKAQSPVSRRASVSSVSPKPRSSLKMSIRNWMTQTPSSSPPITPPASETKILSPRKALIPVSQKSSQAVACSESRNRVKRRLDSSCLESVKQKCVKSCSCVTELDGRVEKLHLDLCCLAGNQEDLGKNSEGLTKSSRIKGASMSVSEPPSPASPYASEACGALPLPLRSCGEGSEVIGKENSSPENKNWLLTMAAKWKAESSSPRSPSSQTPSSRRQSGKLSPGAVAITPSSMRKICTYFHRKSQEDFSSPEQSTEL</sequence>
<feature type="compositionally biased region" description="Low complexity" evidence="20">
    <location>
        <begin position="480"/>
        <end position="498"/>
    </location>
</feature>
<evidence type="ECO:0000256" key="8">
    <source>
        <dbReference type="ARBA" id="ARBA00022705"/>
    </source>
</evidence>
<dbReference type="Ensembl" id="ENSLAFT00000009652.3">
    <property type="protein sequence ID" value="ENSLAFP00000008098.3"/>
    <property type="gene ID" value="ENSLAFG00000009649.3"/>
</dbReference>
<feature type="compositionally biased region" description="Low complexity" evidence="20">
    <location>
        <begin position="440"/>
        <end position="450"/>
    </location>
</feature>
<dbReference type="Pfam" id="PF00400">
    <property type="entry name" value="WD40"/>
    <property type="match status" value="5"/>
</dbReference>
<dbReference type="GO" id="GO:0010971">
    <property type="term" value="P:positive regulation of G2/M transition of mitotic cell cycle"/>
    <property type="evidence" value="ECO:0007669"/>
    <property type="project" value="Ensembl"/>
</dbReference>
<evidence type="ECO:0000256" key="7">
    <source>
        <dbReference type="ARBA" id="ARBA00022574"/>
    </source>
</evidence>
<evidence type="ECO:0000256" key="1">
    <source>
        <dbReference type="ARBA" id="ARBA00004286"/>
    </source>
</evidence>
<dbReference type="GO" id="GO:0019985">
    <property type="term" value="P:translesion synthesis"/>
    <property type="evidence" value="ECO:0007669"/>
    <property type="project" value="Ensembl"/>
</dbReference>
<keyword evidence="13" id="KW-0206">Cytoskeleton</keyword>
<dbReference type="SMART" id="SM00320">
    <property type="entry name" value="WD40"/>
    <property type="match status" value="5"/>
</dbReference>
<feature type="region of interest" description="Disordered" evidence="20">
    <location>
        <begin position="399"/>
        <end position="450"/>
    </location>
</feature>
<evidence type="ECO:0000313" key="21">
    <source>
        <dbReference type="Ensembl" id="ENSLAFP00000008098.3"/>
    </source>
</evidence>
<evidence type="ECO:0000256" key="19">
    <source>
        <dbReference type="PROSITE-ProRule" id="PRU00221"/>
    </source>
</evidence>
<dbReference type="InterPro" id="IPR015943">
    <property type="entry name" value="WD40/YVTN_repeat-like_dom_sf"/>
</dbReference>
<feature type="repeat" description="WD" evidence="19">
    <location>
        <begin position="326"/>
        <end position="350"/>
    </location>
</feature>
<evidence type="ECO:0000256" key="4">
    <source>
        <dbReference type="ARBA" id="ARBA00004906"/>
    </source>
</evidence>
<dbReference type="InterPro" id="IPR019775">
    <property type="entry name" value="WD40_repeat_CS"/>
</dbReference>
<dbReference type="InParanoid" id="G3T449"/>
<dbReference type="PANTHER" id="PTHR22852:SF0">
    <property type="entry name" value="DENTICLELESS PROTEIN HOMOLOG"/>
    <property type="match status" value="1"/>
</dbReference>
<name>G3T449_LOXAF</name>
<keyword evidence="12" id="KW-0090">Biological rhythms</keyword>
<dbReference type="GO" id="GO:0000209">
    <property type="term" value="P:protein polyubiquitination"/>
    <property type="evidence" value="ECO:0007669"/>
    <property type="project" value="Ensembl"/>
</dbReference>
<evidence type="ECO:0000313" key="22">
    <source>
        <dbReference type="Proteomes" id="UP000007646"/>
    </source>
</evidence>
<feature type="compositionally biased region" description="Low complexity" evidence="20">
    <location>
        <begin position="616"/>
        <end position="631"/>
    </location>
</feature>
<dbReference type="SUPFAM" id="SSF50978">
    <property type="entry name" value="WD40 repeat-like"/>
    <property type="match status" value="1"/>
</dbReference>
<evidence type="ECO:0000256" key="13">
    <source>
        <dbReference type="ARBA" id="ARBA00023212"/>
    </source>
</evidence>
<dbReference type="GO" id="GO:0006513">
    <property type="term" value="P:protein monoubiquitination"/>
    <property type="evidence" value="ECO:0007669"/>
    <property type="project" value="Ensembl"/>
</dbReference>
<keyword evidence="6" id="KW-0963">Cytoplasm</keyword>
<dbReference type="STRING" id="9785.ENSLAFP00000008098"/>
<feature type="compositionally biased region" description="Low complexity" evidence="20">
    <location>
        <begin position="676"/>
        <end position="691"/>
    </location>
</feature>
<dbReference type="GO" id="GO:0009411">
    <property type="term" value="P:response to UV"/>
    <property type="evidence" value="ECO:0007669"/>
    <property type="project" value="Ensembl"/>
</dbReference>
<dbReference type="GO" id="GO:0031464">
    <property type="term" value="C:Cul4A-RING E3 ubiquitin ligase complex"/>
    <property type="evidence" value="ECO:0007669"/>
    <property type="project" value="Ensembl"/>
</dbReference>
<dbReference type="GO" id="GO:0005694">
    <property type="term" value="C:chromosome"/>
    <property type="evidence" value="ECO:0007669"/>
    <property type="project" value="UniProtKB-SubCell"/>
</dbReference>
<dbReference type="GO" id="GO:0005829">
    <property type="term" value="C:cytosol"/>
    <property type="evidence" value="ECO:0007669"/>
    <property type="project" value="Ensembl"/>
</dbReference>
<gene>
    <name evidence="21" type="primary">DTL</name>
</gene>
<dbReference type="Proteomes" id="UP000007646">
    <property type="component" value="Unassembled WGS sequence"/>
</dbReference>
<reference evidence="21" key="2">
    <citation type="submission" date="2025-08" db="UniProtKB">
        <authorList>
            <consortium name="Ensembl"/>
        </authorList>
    </citation>
    <scope>IDENTIFICATION</scope>
    <source>
        <strain evidence="21">Isolate ISIS603380</strain>
    </source>
</reference>
<dbReference type="CDD" id="cd00200">
    <property type="entry name" value="WD40"/>
    <property type="match status" value="1"/>
</dbReference>
<feature type="repeat" description="WD" evidence="19">
    <location>
        <begin position="221"/>
        <end position="255"/>
    </location>
</feature>
<feature type="region of interest" description="Disordered" evidence="20">
    <location>
        <begin position="464"/>
        <end position="499"/>
    </location>
</feature>
<dbReference type="GO" id="GO:0043161">
    <property type="term" value="P:proteasome-mediated ubiquitin-dependent protein catabolic process"/>
    <property type="evidence" value="ECO:0007669"/>
    <property type="project" value="TreeGrafter"/>
</dbReference>
<dbReference type="GO" id="GO:0006260">
    <property type="term" value="P:DNA replication"/>
    <property type="evidence" value="ECO:0007669"/>
    <property type="project" value="UniProtKB-KW"/>
</dbReference>
<evidence type="ECO:0000256" key="15">
    <source>
        <dbReference type="ARBA" id="ARBA00038344"/>
    </source>
</evidence>
<feature type="repeat" description="WD" evidence="19">
    <location>
        <begin position="358"/>
        <end position="400"/>
    </location>
</feature>
<dbReference type="GeneTree" id="ENSGT00530000064210"/>
<dbReference type="AlphaFoldDB" id="G3T449"/>
<dbReference type="InterPro" id="IPR036322">
    <property type="entry name" value="WD40_repeat_dom_sf"/>
</dbReference>
<dbReference type="PROSITE" id="PS50294">
    <property type="entry name" value="WD_REPEATS_REGION"/>
    <property type="match status" value="3"/>
</dbReference>
<dbReference type="GO" id="GO:0005813">
    <property type="term" value="C:centrosome"/>
    <property type="evidence" value="ECO:0007669"/>
    <property type="project" value="UniProtKB-SubCell"/>
</dbReference>
<evidence type="ECO:0000256" key="16">
    <source>
        <dbReference type="ARBA" id="ARBA00070423"/>
    </source>
</evidence>
<dbReference type="GO" id="GO:0005730">
    <property type="term" value="C:nucleolus"/>
    <property type="evidence" value="ECO:0007669"/>
    <property type="project" value="Ensembl"/>
</dbReference>
<dbReference type="PROSITE" id="PS00678">
    <property type="entry name" value="WD_REPEATS_1"/>
    <property type="match status" value="2"/>
</dbReference>
<evidence type="ECO:0000256" key="5">
    <source>
        <dbReference type="ARBA" id="ARBA00022454"/>
    </source>
</evidence>
<accession>G3T449</accession>
<keyword evidence="10" id="KW-0227">DNA damage</keyword>
<feature type="region of interest" description="Disordered" evidence="20">
    <location>
        <begin position="602"/>
        <end position="631"/>
    </location>
</feature>
<dbReference type="PANTHER" id="PTHR22852">
    <property type="entry name" value="LETHAL 2 DENTICLELESS PROTEIN RETINOIC ACID-REGULATED NUCLEAR MATRIX-ASSOCIATED PROTEIN"/>
    <property type="match status" value="1"/>
</dbReference>
<reference evidence="21 22" key="1">
    <citation type="submission" date="2009-06" db="EMBL/GenBank/DDBJ databases">
        <title>The Genome Sequence of Loxodonta africana (African elephant).</title>
        <authorList>
            <person name="Di Palma F."/>
            <person name="Heiman D."/>
            <person name="Young S."/>
            <person name="Johnson J."/>
            <person name="Lander E.S."/>
            <person name="Lindblad-Toh K."/>
        </authorList>
    </citation>
    <scope>NUCLEOTIDE SEQUENCE [LARGE SCALE GENOMIC DNA]</scope>
    <source>
        <strain evidence="21 22">Isolate ISIS603380</strain>
    </source>
</reference>
<evidence type="ECO:0000256" key="20">
    <source>
        <dbReference type="SAM" id="MobiDB-lite"/>
    </source>
</evidence>
<evidence type="ECO:0000256" key="12">
    <source>
        <dbReference type="ARBA" id="ARBA00023108"/>
    </source>
</evidence>
<dbReference type="GO" id="GO:0045732">
    <property type="term" value="P:positive regulation of protein catabolic process"/>
    <property type="evidence" value="ECO:0007669"/>
    <property type="project" value="Ensembl"/>
</dbReference>
<dbReference type="GO" id="GO:0048511">
    <property type="term" value="P:rhythmic process"/>
    <property type="evidence" value="ECO:0007669"/>
    <property type="project" value="UniProtKB-KW"/>
</dbReference>
<protein>
    <recommendedName>
        <fullName evidence="16">Denticleless protein homolog</fullName>
    </recommendedName>
    <alternativeName>
        <fullName evidence="17">Lethal(2) denticleless protein homolog</fullName>
    </alternativeName>
    <alternativeName>
        <fullName evidence="18">Retinoic acid-regulated nuclear matrix-associated protein</fullName>
    </alternativeName>
</protein>
<feature type="region of interest" description="Disordered" evidence="20">
    <location>
        <begin position="670"/>
        <end position="704"/>
    </location>
</feature>
<dbReference type="PRINTS" id="PR00320">
    <property type="entry name" value="GPROTEINBRPT"/>
</dbReference>
<dbReference type="GO" id="GO:0030674">
    <property type="term" value="F:protein-macromolecule adaptor activity"/>
    <property type="evidence" value="ECO:0007669"/>
    <property type="project" value="TreeGrafter"/>
</dbReference>
<evidence type="ECO:0000256" key="6">
    <source>
        <dbReference type="ARBA" id="ARBA00022490"/>
    </source>
</evidence>
<dbReference type="InterPro" id="IPR051865">
    <property type="entry name" value="WD-repeat_CDT2_adapter"/>
</dbReference>
<evidence type="ECO:0000256" key="9">
    <source>
        <dbReference type="ARBA" id="ARBA00022737"/>
    </source>
</evidence>
<dbReference type="InterPro" id="IPR020472">
    <property type="entry name" value="WD40_PAC1"/>
</dbReference>
<feature type="region of interest" description="Disordered" evidence="20">
    <location>
        <begin position="191"/>
        <end position="212"/>
    </location>
</feature>
<dbReference type="GO" id="GO:0007095">
    <property type="term" value="P:mitotic G2 DNA damage checkpoint signaling"/>
    <property type="evidence" value="ECO:0007669"/>
    <property type="project" value="Ensembl"/>
</dbReference>
<keyword evidence="7 19" id="KW-0853">WD repeat</keyword>
<reference evidence="21" key="3">
    <citation type="submission" date="2025-09" db="UniProtKB">
        <authorList>
            <consortium name="Ensembl"/>
        </authorList>
    </citation>
    <scope>IDENTIFICATION</scope>
    <source>
        <strain evidence="21">Isolate ISIS603380</strain>
    </source>
</reference>
<dbReference type="FunCoup" id="G3T449">
    <property type="interactions" value="228"/>
</dbReference>
<keyword evidence="22" id="KW-1185">Reference proteome</keyword>
<evidence type="ECO:0000256" key="10">
    <source>
        <dbReference type="ARBA" id="ARBA00022763"/>
    </source>
</evidence>
<dbReference type="GO" id="GO:0004842">
    <property type="term" value="F:ubiquitin-protein transferase activity"/>
    <property type="evidence" value="ECO:0007669"/>
    <property type="project" value="Ensembl"/>
</dbReference>
<dbReference type="InterPro" id="IPR001680">
    <property type="entry name" value="WD40_rpt"/>
</dbReference>
<evidence type="ECO:0000256" key="17">
    <source>
        <dbReference type="ARBA" id="ARBA00077643"/>
    </source>
</evidence>
<dbReference type="PROSITE" id="PS50082">
    <property type="entry name" value="WD_REPEATS_2"/>
    <property type="match status" value="5"/>
</dbReference>
<keyword evidence="8" id="KW-0235">DNA replication</keyword>
<dbReference type="GO" id="GO:0031465">
    <property type="term" value="C:Cul4B-RING E3 ubiquitin ligase complex"/>
    <property type="evidence" value="ECO:0007669"/>
    <property type="project" value="Ensembl"/>
</dbReference>
<keyword evidence="9" id="KW-0677">Repeat</keyword>
<comment type="similarity">
    <text evidence="15">Belongs to the WD repeat cdt2 family.</text>
</comment>
<organism evidence="21 22">
    <name type="scientific">Loxodonta africana</name>
    <name type="common">African elephant</name>
    <dbReference type="NCBI Taxonomy" id="9785"/>
    <lineage>
        <taxon>Eukaryota</taxon>
        <taxon>Metazoa</taxon>
        <taxon>Chordata</taxon>
        <taxon>Craniata</taxon>
        <taxon>Vertebrata</taxon>
        <taxon>Euteleostomi</taxon>
        <taxon>Mammalia</taxon>
        <taxon>Eutheria</taxon>
        <taxon>Afrotheria</taxon>
        <taxon>Proboscidea</taxon>
        <taxon>Elephantidae</taxon>
        <taxon>Loxodonta</taxon>
    </lineage>
</organism>
<dbReference type="GO" id="GO:0005654">
    <property type="term" value="C:nucleoplasm"/>
    <property type="evidence" value="ECO:0007669"/>
    <property type="project" value="Ensembl"/>
</dbReference>
<keyword evidence="5" id="KW-0158">Chromosome</keyword>
<feature type="repeat" description="WD" evidence="19">
    <location>
        <begin position="138"/>
        <end position="173"/>
    </location>
</feature>
<proteinExistence type="inferred from homology"/>
<dbReference type="eggNOG" id="KOG0321">
    <property type="taxonomic scope" value="Eukaryota"/>
</dbReference>
<dbReference type="FunFam" id="2.130.10.10:FF:000171">
    <property type="entry name" value="denticleless protein homolog isoform X1"/>
    <property type="match status" value="1"/>
</dbReference>